<evidence type="ECO:0000256" key="1">
    <source>
        <dbReference type="ARBA" id="ARBA00023015"/>
    </source>
</evidence>
<name>A0A7Z1AXT2_9PSEU</name>
<keyword evidence="6" id="KW-1185">Reference proteome</keyword>
<proteinExistence type="predicted"/>
<dbReference type="Gene3D" id="3.40.1410.10">
    <property type="entry name" value="Chorismate lyase-like"/>
    <property type="match status" value="1"/>
</dbReference>
<evidence type="ECO:0000313" key="6">
    <source>
        <dbReference type="Proteomes" id="UP000185696"/>
    </source>
</evidence>
<dbReference type="SUPFAM" id="SSF46785">
    <property type="entry name" value="Winged helix' DNA-binding domain"/>
    <property type="match status" value="1"/>
</dbReference>
<keyword evidence="2" id="KW-0238">DNA-binding</keyword>
<dbReference type="Gene3D" id="1.10.10.10">
    <property type="entry name" value="Winged helix-like DNA-binding domain superfamily/Winged helix DNA-binding domain"/>
    <property type="match status" value="1"/>
</dbReference>
<dbReference type="GO" id="GO:0003677">
    <property type="term" value="F:DNA binding"/>
    <property type="evidence" value="ECO:0007669"/>
    <property type="project" value="UniProtKB-KW"/>
</dbReference>
<keyword evidence="3" id="KW-0804">Transcription</keyword>
<dbReference type="SUPFAM" id="SSF64288">
    <property type="entry name" value="Chorismate lyase-like"/>
    <property type="match status" value="1"/>
</dbReference>
<reference evidence="5 6" key="1">
    <citation type="submission" date="2016-12" db="EMBL/GenBank/DDBJ databases">
        <title>The draft genome sequence of Actinophytocola xinjiangensis.</title>
        <authorList>
            <person name="Wang W."/>
            <person name="Yuan L."/>
        </authorList>
    </citation>
    <scope>NUCLEOTIDE SEQUENCE [LARGE SCALE GENOMIC DNA]</scope>
    <source>
        <strain evidence="5 6">CGMCC 4.4663</strain>
    </source>
</reference>
<dbReference type="SMART" id="SM00345">
    <property type="entry name" value="HTH_GNTR"/>
    <property type="match status" value="1"/>
</dbReference>
<dbReference type="Proteomes" id="UP000185696">
    <property type="component" value="Unassembled WGS sequence"/>
</dbReference>
<evidence type="ECO:0000259" key="4">
    <source>
        <dbReference type="PROSITE" id="PS50949"/>
    </source>
</evidence>
<dbReference type="CDD" id="cd07377">
    <property type="entry name" value="WHTH_GntR"/>
    <property type="match status" value="1"/>
</dbReference>
<dbReference type="Pfam" id="PF00392">
    <property type="entry name" value="GntR"/>
    <property type="match status" value="1"/>
</dbReference>
<gene>
    <name evidence="5" type="ORF">BLA60_14960</name>
</gene>
<dbReference type="InterPro" id="IPR011663">
    <property type="entry name" value="UTRA"/>
</dbReference>
<keyword evidence="1" id="KW-0805">Transcription regulation</keyword>
<dbReference type="Pfam" id="PF07702">
    <property type="entry name" value="UTRA"/>
    <property type="match status" value="1"/>
</dbReference>
<comment type="caution">
    <text evidence="5">The sequence shown here is derived from an EMBL/GenBank/DDBJ whole genome shotgun (WGS) entry which is preliminary data.</text>
</comment>
<dbReference type="PANTHER" id="PTHR44846:SF17">
    <property type="entry name" value="GNTR-FAMILY TRANSCRIPTIONAL REGULATOR"/>
    <property type="match status" value="1"/>
</dbReference>
<dbReference type="PROSITE" id="PS50949">
    <property type="entry name" value="HTH_GNTR"/>
    <property type="match status" value="1"/>
</dbReference>
<dbReference type="PANTHER" id="PTHR44846">
    <property type="entry name" value="MANNOSYL-D-GLYCERATE TRANSPORT/METABOLISM SYSTEM REPRESSOR MNGR-RELATED"/>
    <property type="match status" value="1"/>
</dbReference>
<evidence type="ECO:0000313" key="5">
    <source>
        <dbReference type="EMBL" id="OLF10714.1"/>
    </source>
</evidence>
<dbReference type="InterPro" id="IPR050679">
    <property type="entry name" value="Bact_HTH_transcr_reg"/>
</dbReference>
<evidence type="ECO:0000256" key="2">
    <source>
        <dbReference type="ARBA" id="ARBA00023125"/>
    </source>
</evidence>
<feature type="domain" description="HTH gntR-type" evidence="4">
    <location>
        <begin position="4"/>
        <end position="72"/>
    </location>
</feature>
<organism evidence="5 6">
    <name type="scientific">Actinophytocola xinjiangensis</name>
    <dbReference type="NCBI Taxonomy" id="485602"/>
    <lineage>
        <taxon>Bacteria</taxon>
        <taxon>Bacillati</taxon>
        <taxon>Actinomycetota</taxon>
        <taxon>Actinomycetes</taxon>
        <taxon>Pseudonocardiales</taxon>
        <taxon>Pseudonocardiaceae</taxon>
    </lineage>
</organism>
<protein>
    <submittedName>
        <fullName evidence="5">GntR family transcriptional regulator</fullName>
    </submittedName>
</protein>
<dbReference type="SMART" id="SM00866">
    <property type="entry name" value="UTRA"/>
    <property type="match status" value="1"/>
</dbReference>
<sequence>MSPVPLYFQMAARIRELIESGRLEPGHRLDNEMEVAAQLGLSRPTVRQAMQLLVDQGLLSRKRGIGTTVVSTRVRRMTQLTSLYEDLERSGRKPSTRVLSYEVVPAAAEVADALAVPMGADVLSIRRLRFADGEPLAILRNYLRADLGVTEDELADRGLYQILRDLGSAVRSIDQLVGARKATAAEASLLDEERDATLLTVERTAHDTSGRPVEYGRDLYRASLYTIHMSATNP</sequence>
<accession>A0A7Z1AXT2</accession>
<dbReference type="PRINTS" id="PR00035">
    <property type="entry name" value="HTHGNTR"/>
</dbReference>
<dbReference type="GO" id="GO:0003700">
    <property type="term" value="F:DNA-binding transcription factor activity"/>
    <property type="evidence" value="ECO:0007669"/>
    <property type="project" value="InterPro"/>
</dbReference>
<dbReference type="InterPro" id="IPR000524">
    <property type="entry name" value="Tscrpt_reg_HTH_GntR"/>
</dbReference>
<dbReference type="GO" id="GO:0045892">
    <property type="term" value="P:negative regulation of DNA-templated transcription"/>
    <property type="evidence" value="ECO:0007669"/>
    <property type="project" value="TreeGrafter"/>
</dbReference>
<dbReference type="InterPro" id="IPR036390">
    <property type="entry name" value="WH_DNA-bd_sf"/>
</dbReference>
<dbReference type="InterPro" id="IPR036388">
    <property type="entry name" value="WH-like_DNA-bd_sf"/>
</dbReference>
<evidence type="ECO:0000256" key="3">
    <source>
        <dbReference type="ARBA" id="ARBA00023163"/>
    </source>
</evidence>
<dbReference type="AlphaFoldDB" id="A0A7Z1AXT2"/>
<dbReference type="InterPro" id="IPR028978">
    <property type="entry name" value="Chorismate_lyase_/UTRA_dom_sf"/>
</dbReference>
<dbReference type="EMBL" id="MSIF01000006">
    <property type="protein sequence ID" value="OLF10714.1"/>
    <property type="molecule type" value="Genomic_DNA"/>
</dbReference>